<name>A0A336JYM0_CULSO</name>
<dbReference type="InterPro" id="IPR036282">
    <property type="entry name" value="Glutathione-S-Trfase_C_sf"/>
</dbReference>
<dbReference type="SUPFAM" id="SSF52833">
    <property type="entry name" value="Thioredoxin-like"/>
    <property type="match status" value="1"/>
</dbReference>
<dbReference type="InterPro" id="IPR042526">
    <property type="entry name" value="Atg5_HR"/>
</dbReference>
<dbReference type="InterPro" id="IPR048318">
    <property type="entry name" value="ATG5_UblB"/>
</dbReference>
<dbReference type="GO" id="GO:0004364">
    <property type="term" value="F:glutathione transferase activity"/>
    <property type="evidence" value="ECO:0007669"/>
    <property type="project" value="InterPro"/>
</dbReference>
<dbReference type="Pfam" id="PF13409">
    <property type="entry name" value="GST_N_2"/>
    <property type="match status" value="1"/>
</dbReference>
<dbReference type="InterPro" id="IPR048940">
    <property type="entry name" value="ATG5_HBR"/>
</dbReference>
<dbReference type="FunFam" id="3.10.20.620:FF:000001">
    <property type="entry name" value="Autophagy related 5"/>
    <property type="match status" value="1"/>
</dbReference>
<dbReference type="InterPro" id="IPR036249">
    <property type="entry name" value="Thioredoxin-like_sf"/>
</dbReference>
<dbReference type="InterPro" id="IPR010987">
    <property type="entry name" value="Glutathione-S-Trfase_C-like"/>
</dbReference>
<dbReference type="SUPFAM" id="SSF47616">
    <property type="entry name" value="GST C-terminal domain-like"/>
    <property type="match status" value="1"/>
</dbReference>
<dbReference type="Gene3D" id="3.10.20.620">
    <property type="match status" value="1"/>
</dbReference>
<dbReference type="GO" id="GO:0061908">
    <property type="term" value="C:phagophore"/>
    <property type="evidence" value="ECO:0007669"/>
    <property type="project" value="TreeGrafter"/>
</dbReference>
<evidence type="ECO:0000259" key="9">
    <source>
        <dbReference type="PROSITE" id="PS50404"/>
    </source>
</evidence>
<dbReference type="Gene3D" id="1.20.1050.10">
    <property type="match status" value="1"/>
</dbReference>
<dbReference type="InterPro" id="IPR007239">
    <property type="entry name" value="Atg5"/>
</dbReference>
<evidence type="ECO:0000256" key="2">
    <source>
        <dbReference type="ARBA" id="ARBA00006910"/>
    </source>
</evidence>
<dbReference type="InterPro" id="IPR004045">
    <property type="entry name" value="Glutathione_S-Trfase_N"/>
</dbReference>
<dbReference type="Pfam" id="PF20637">
    <property type="entry name" value="ATG5_HBR"/>
    <property type="match status" value="1"/>
</dbReference>
<dbReference type="EMBL" id="UFQT01000011">
    <property type="protein sequence ID" value="SSX17593.1"/>
    <property type="molecule type" value="Genomic_DNA"/>
</dbReference>
<sequence>MASDREVLREIWDGNIPVCFQLDPDEAVGLQKPEVFYLMIPRLSYFPIVTDKVKKHFLRYVPNEYQDNEMWLSFNTTPLKWHFPIGVLFDLHNNGEDSTLPWSLSVHFTKFPEDVIFRCPNRETVEAHFMASLKEADVLKHRGAVMQNMQKKDHTQLWLDKFDQFWAVNRRLMEQGSDQEGDFKHIPIRCYNEDGTYRQKLVSPINTNSDANGQKCTVQDLLNEFSTPVRKAGSKVPDDQGKLILYSNVICPFAQRAHLVLDAKKIPYQTIYIDIWNKPEWYTSKSATGKVPALKVSDETTPIIESVVIADYLDEKYQQNKLQPNDLYQKAIDRVLVEQFSNVIGLVSKIMYPHLRNNQEIENVQEVAEKLFENLSVYETELRKRGSNYFAGSKPGMMDYMIWPWCERTIFLAKVDSRYTFDGKRFEKFIAWRDLMLKDEAAKSSHLTTEFFLEFYESLKYKSLDMKLLDEAAEKRENFKKQ</sequence>
<evidence type="ECO:0000313" key="11">
    <source>
        <dbReference type="EMBL" id="SSW97207.1"/>
    </source>
</evidence>
<proteinExistence type="inferred from homology"/>
<evidence type="ECO:0000313" key="12">
    <source>
        <dbReference type="EMBL" id="SSX17593.1"/>
    </source>
</evidence>
<dbReference type="PANTHER" id="PTHR13040:SF2">
    <property type="entry name" value="AUTOPHAGY PROTEIN 5"/>
    <property type="match status" value="1"/>
</dbReference>
<dbReference type="FunFam" id="1.20.1050.10:FF:000009">
    <property type="entry name" value="Glutathione S-transferase omega-1"/>
    <property type="match status" value="1"/>
</dbReference>
<comment type="subunit">
    <text evidence="8">Conjugated with ATG12.</text>
</comment>
<dbReference type="PROSITE" id="PS50405">
    <property type="entry name" value="GST_CTER"/>
    <property type="match status" value="1"/>
</dbReference>
<dbReference type="PROSITE" id="PS50404">
    <property type="entry name" value="GST_NTER"/>
    <property type="match status" value="1"/>
</dbReference>
<comment type="similarity">
    <text evidence="3">Belongs to the GST superfamily. Omega family.</text>
</comment>
<evidence type="ECO:0000256" key="7">
    <source>
        <dbReference type="ARBA" id="ARBA00023006"/>
    </source>
</evidence>
<evidence type="ECO:0000256" key="1">
    <source>
        <dbReference type="ARBA" id="ARBA00004623"/>
    </source>
</evidence>
<evidence type="ECO:0000256" key="5">
    <source>
        <dbReference type="ARBA" id="ARBA00022843"/>
    </source>
</evidence>
<dbReference type="GO" id="GO:0034045">
    <property type="term" value="C:phagophore assembly site membrane"/>
    <property type="evidence" value="ECO:0007669"/>
    <property type="project" value="UniProtKB-SubCell"/>
</dbReference>
<dbReference type="AlphaFoldDB" id="A0A336JYM0"/>
<keyword evidence="5 8" id="KW-0832">Ubl conjugation</keyword>
<dbReference type="GO" id="GO:0034727">
    <property type="term" value="P:piecemeal microautophagy of the nucleus"/>
    <property type="evidence" value="ECO:0007669"/>
    <property type="project" value="TreeGrafter"/>
</dbReference>
<dbReference type="SFLD" id="SFLDG00358">
    <property type="entry name" value="Main_(cytGST)"/>
    <property type="match status" value="1"/>
</dbReference>
<dbReference type="GO" id="GO:0000422">
    <property type="term" value="P:autophagy of mitochondrion"/>
    <property type="evidence" value="ECO:0007669"/>
    <property type="project" value="TreeGrafter"/>
</dbReference>
<keyword evidence="6" id="KW-0560">Oxidoreductase</keyword>
<dbReference type="InterPro" id="IPR048939">
    <property type="entry name" value="ATG5_UblA"/>
</dbReference>
<organism evidence="11">
    <name type="scientific">Culicoides sonorensis</name>
    <name type="common">Biting midge</name>
    <dbReference type="NCBI Taxonomy" id="179676"/>
    <lineage>
        <taxon>Eukaryota</taxon>
        <taxon>Metazoa</taxon>
        <taxon>Ecdysozoa</taxon>
        <taxon>Arthropoda</taxon>
        <taxon>Hexapoda</taxon>
        <taxon>Insecta</taxon>
        <taxon>Pterygota</taxon>
        <taxon>Neoptera</taxon>
        <taxon>Endopterygota</taxon>
        <taxon>Diptera</taxon>
        <taxon>Nematocera</taxon>
        <taxon>Chironomoidea</taxon>
        <taxon>Ceratopogonidae</taxon>
        <taxon>Ceratopogoninae</taxon>
        <taxon>Culicoides</taxon>
        <taxon>Monoculicoides</taxon>
    </lineage>
</organism>
<comment type="subcellular location">
    <subcellularLocation>
        <location evidence="1 8">Preautophagosomal structure membrane</location>
        <topology evidence="1 8">Peripheral membrane protein</topology>
    </subcellularLocation>
</comment>
<dbReference type="EMBL" id="UFQS01000011">
    <property type="protein sequence ID" value="SSW97207.1"/>
    <property type="molecule type" value="Genomic_DNA"/>
</dbReference>
<dbReference type="VEuPathDB" id="VectorBase:CSON001354"/>
<evidence type="ECO:0000259" key="10">
    <source>
        <dbReference type="PROSITE" id="PS50405"/>
    </source>
</evidence>
<dbReference type="GO" id="GO:0034274">
    <property type="term" value="C:Atg12-Atg5-Atg16 complex"/>
    <property type="evidence" value="ECO:0007669"/>
    <property type="project" value="TreeGrafter"/>
</dbReference>
<accession>A0A336JYM0</accession>
<dbReference type="GO" id="GO:0007033">
    <property type="term" value="P:vacuole organization"/>
    <property type="evidence" value="ECO:0007669"/>
    <property type="project" value="UniProtKB-ARBA"/>
</dbReference>
<dbReference type="InterPro" id="IPR040079">
    <property type="entry name" value="Glutathione_S-Trfase"/>
</dbReference>
<dbReference type="GO" id="GO:0045174">
    <property type="term" value="F:glutathione dehydrogenase (ascorbate) activity"/>
    <property type="evidence" value="ECO:0007669"/>
    <property type="project" value="UniProtKB-ARBA"/>
</dbReference>
<evidence type="ECO:0000256" key="4">
    <source>
        <dbReference type="ARBA" id="ARBA00022499"/>
    </source>
</evidence>
<reference evidence="11" key="1">
    <citation type="submission" date="2018-04" db="EMBL/GenBank/DDBJ databases">
        <authorList>
            <person name="Go L.Y."/>
            <person name="Mitchell J.A."/>
        </authorList>
    </citation>
    <scope>NUCLEOTIDE SEQUENCE</scope>
    <source>
        <tissue evidence="11">Whole organism</tissue>
    </source>
</reference>
<keyword evidence="8" id="KW-0472">Membrane</keyword>
<dbReference type="InterPro" id="IPR005442">
    <property type="entry name" value="GST_omega"/>
</dbReference>
<dbReference type="InterPro" id="IPR042527">
    <property type="entry name" value="Atg5_UblA_dom_sf"/>
</dbReference>
<feature type="domain" description="GST N-terminal" evidence="9">
    <location>
        <begin position="241"/>
        <end position="321"/>
    </location>
</feature>
<dbReference type="Gene3D" id="3.40.30.10">
    <property type="entry name" value="Glutaredoxin"/>
    <property type="match status" value="1"/>
</dbReference>
<dbReference type="Pfam" id="PF04106">
    <property type="entry name" value="ATG5_UblB"/>
    <property type="match status" value="1"/>
</dbReference>
<reference evidence="12" key="2">
    <citation type="submission" date="2018-07" db="EMBL/GenBank/DDBJ databases">
        <authorList>
            <person name="Quirk P.G."/>
            <person name="Krulwich T.A."/>
        </authorList>
    </citation>
    <scope>NUCLEOTIDE SEQUENCE</scope>
</reference>
<dbReference type="FunFam" id="3.40.30.10:FF:000123">
    <property type="entry name" value="Glutathione transferase o1"/>
    <property type="match status" value="1"/>
</dbReference>
<dbReference type="GO" id="GO:0044233">
    <property type="term" value="C:mitochondria-associated endoplasmic reticulum membrane contact site"/>
    <property type="evidence" value="ECO:0007669"/>
    <property type="project" value="TreeGrafter"/>
</dbReference>
<dbReference type="GO" id="GO:0005776">
    <property type="term" value="C:autophagosome"/>
    <property type="evidence" value="ECO:0007669"/>
    <property type="project" value="TreeGrafter"/>
</dbReference>
<dbReference type="Pfam" id="PF20638">
    <property type="entry name" value="ATG5_UblA"/>
    <property type="match status" value="1"/>
</dbReference>
<dbReference type="Pfam" id="PF13410">
    <property type="entry name" value="GST_C_2"/>
    <property type="match status" value="1"/>
</dbReference>
<feature type="domain" description="GST C-terminal" evidence="10">
    <location>
        <begin position="326"/>
        <end position="455"/>
    </location>
</feature>
<keyword evidence="7 8" id="KW-0072">Autophagy</keyword>
<dbReference type="Gene3D" id="1.10.246.190">
    <property type="entry name" value="Autophagy protein Apg5, helix rich domain"/>
    <property type="match status" value="1"/>
</dbReference>
<dbReference type="PRINTS" id="PR01625">
    <property type="entry name" value="GSTRNSFRASEO"/>
</dbReference>
<dbReference type="SFLD" id="SFLDS00019">
    <property type="entry name" value="Glutathione_Transferase_(cytos"/>
    <property type="match status" value="1"/>
</dbReference>
<comment type="function">
    <text evidence="8">Involved in autophagic vesicle formation.</text>
</comment>
<dbReference type="GO" id="GO:0019776">
    <property type="term" value="F:Atg8-family ligase activity"/>
    <property type="evidence" value="ECO:0007669"/>
    <property type="project" value="TreeGrafter"/>
</dbReference>
<protein>
    <recommendedName>
        <fullName evidence="8">Autophagy protein 5</fullName>
    </recommendedName>
</protein>
<gene>
    <name evidence="11" type="primary">CSON001354</name>
</gene>
<evidence type="ECO:0000256" key="3">
    <source>
        <dbReference type="ARBA" id="ARBA00011067"/>
    </source>
</evidence>
<dbReference type="PANTHER" id="PTHR13040">
    <property type="entry name" value="AUTOPHAGY PROTEIN 5"/>
    <property type="match status" value="1"/>
</dbReference>
<comment type="similarity">
    <text evidence="2 8">Belongs to the ATG5 family.</text>
</comment>
<keyword evidence="4 8" id="KW-1017">Isopeptide bond</keyword>
<evidence type="ECO:0000256" key="8">
    <source>
        <dbReference type="RuleBase" id="RU361202"/>
    </source>
</evidence>
<dbReference type="GO" id="GO:0006995">
    <property type="term" value="P:cellular response to nitrogen starvation"/>
    <property type="evidence" value="ECO:0007669"/>
    <property type="project" value="TreeGrafter"/>
</dbReference>
<evidence type="ECO:0000256" key="6">
    <source>
        <dbReference type="ARBA" id="ARBA00023002"/>
    </source>
</evidence>